<name>A0ABW5X9J5_9FLAO</name>
<protein>
    <submittedName>
        <fullName evidence="10">Glycosyltransferase</fullName>
        <ecNumber evidence="10">2.4.-.-</ecNumber>
    </submittedName>
</protein>
<keyword evidence="11" id="KW-1185">Reference proteome</keyword>
<dbReference type="Proteomes" id="UP001597438">
    <property type="component" value="Unassembled WGS sequence"/>
</dbReference>
<keyword evidence="7" id="KW-0472">Membrane</keyword>
<evidence type="ECO:0000259" key="9">
    <source>
        <dbReference type="Pfam" id="PF00535"/>
    </source>
</evidence>
<keyword evidence="3 10" id="KW-0808">Transferase</keyword>
<dbReference type="Gene3D" id="3.90.550.10">
    <property type="entry name" value="Spore Coat Polysaccharide Biosynthesis Protein SpsA, Chain A"/>
    <property type="match status" value="1"/>
</dbReference>
<evidence type="ECO:0000256" key="7">
    <source>
        <dbReference type="ARBA" id="ARBA00023136"/>
    </source>
</evidence>
<keyword evidence="4" id="KW-0812">Transmembrane</keyword>
<evidence type="ECO:0000256" key="3">
    <source>
        <dbReference type="ARBA" id="ARBA00022679"/>
    </source>
</evidence>
<evidence type="ECO:0000256" key="6">
    <source>
        <dbReference type="ARBA" id="ARBA00022989"/>
    </source>
</evidence>
<evidence type="ECO:0000256" key="5">
    <source>
        <dbReference type="ARBA" id="ARBA00022985"/>
    </source>
</evidence>
<dbReference type="Pfam" id="PF00535">
    <property type="entry name" value="Glycos_transf_2"/>
    <property type="match status" value="1"/>
</dbReference>
<comment type="caution">
    <text evidence="10">The sequence shown here is derived from an EMBL/GenBank/DDBJ whole genome shotgun (WGS) entry which is preliminary data.</text>
</comment>
<dbReference type="GO" id="GO:0016757">
    <property type="term" value="F:glycosyltransferase activity"/>
    <property type="evidence" value="ECO:0007669"/>
    <property type="project" value="UniProtKB-KW"/>
</dbReference>
<keyword evidence="5" id="KW-0448">Lipopolysaccharide biosynthesis</keyword>
<proteinExistence type="predicted"/>
<dbReference type="EMBL" id="JBHUOJ010000027">
    <property type="protein sequence ID" value="MFD2834043.1"/>
    <property type="molecule type" value="Genomic_DNA"/>
</dbReference>
<evidence type="ECO:0000256" key="2">
    <source>
        <dbReference type="ARBA" id="ARBA00022676"/>
    </source>
</evidence>
<dbReference type="EC" id="2.4.-.-" evidence="10"/>
<dbReference type="PANTHER" id="PTHR48090:SF3">
    <property type="entry name" value="UNDECAPRENYL-PHOSPHATE 4-DEOXY-4-FORMAMIDO-L-ARABINOSE TRANSFERASE"/>
    <property type="match status" value="1"/>
</dbReference>
<dbReference type="SUPFAM" id="SSF53448">
    <property type="entry name" value="Nucleotide-diphospho-sugar transferases"/>
    <property type="match status" value="1"/>
</dbReference>
<dbReference type="InterPro" id="IPR029044">
    <property type="entry name" value="Nucleotide-diphossugar_trans"/>
</dbReference>
<organism evidence="10 11">
    <name type="scientific">Christiangramia antarctica</name>
    <dbReference type="NCBI Taxonomy" id="2058158"/>
    <lineage>
        <taxon>Bacteria</taxon>
        <taxon>Pseudomonadati</taxon>
        <taxon>Bacteroidota</taxon>
        <taxon>Flavobacteriia</taxon>
        <taxon>Flavobacteriales</taxon>
        <taxon>Flavobacteriaceae</taxon>
        <taxon>Christiangramia</taxon>
    </lineage>
</organism>
<feature type="region of interest" description="Disordered" evidence="8">
    <location>
        <begin position="237"/>
        <end position="256"/>
    </location>
</feature>
<evidence type="ECO:0000313" key="11">
    <source>
        <dbReference type="Proteomes" id="UP001597438"/>
    </source>
</evidence>
<gene>
    <name evidence="10" type="ORF">ACFSYS_12165</name>
</gene>
<accession>A0ABW5X9J5</accession>
<keyword evidence="2 10" id="KW-0328">Glycosyltransferase</keyword>
<feature type="domain" description="Glycosyltransferase 2-like" evidence="9">
    <location>
        <begin position="6"/>
        <end position="146"/>
    </location>
</feature>
<evidence type="ECO:0000256" key="1">
    <source>
        <dbReference type="ARBA" id="ARBA00022475"/>
    </source>
</evidence>
<keyword evidence="6" id="KW-1133">Transmembrane helix</keyword>
<evidence type="ECO:0000313" key="10">
    <source>
        <dbReference type="EMBL" id="MFD2834043.1"/>
    </source>
</evidence>
<sequence length="256" mass="28957">MTHTLTIIIPVYNEEGNILRVEKEVQKYIDIASIPVKALFVNDGSSDSSLKLIKEVVSKNSNFHYLSFNQNYGLSSAIKASFDHVRTSLVGYIDSDLQTSPMDFGLLLAEIEDHELVTGVRSNRKDSFKKNLTSKIANTIRRTFTDDGMDDTGCPLKIIKTEYAQRIPMFKGLHRFLPAMILLQKGRIKQVPIKHFPRTAGTPKFGLRNRLIKPLFDCFAYLWMKKSYINYQTSHPATSAGAVKSPVEENTEILPN</sequence>
<dbReference type="InterPro" id="IPR050256">
    <property type="entry name" value="Glycosyltransferase_2"/>
</dbReference>
<reference evidence="11" key="1">
    <citation type="journal article" date="2019" name="Int. J. Syst. Evol. Microbiol.">
        <title>The Global Catalogue of Microorganisms (GCM) 10K type strain sequencing project: providing services to taxonomists for standard genome sequencing and annotation.</title>
        <authorList>
            <consortium name="The Broad Institute Genomics Platform"/>
            <consortium name="The Broad Institute Genome Sequencing Center for Infectious Disease"/>
            <person name="Wu L."/>
            <person name="Ma J."/>
        </authorList>
    </citation>
    <scope>NUCLEOTIDE SEQUENCE [LARGE SCALE GENOMIC DNA]</scope>
    <source>
        <strain evidence="11">KCTC 52925</strain>
    </source>
</reference>
<keyword evidence="1" id="KW-1003">Cell membrane</keyword>
<dbReference type="PANTHER" id="PTHR48090">
    <property type="entry name" value="UNDECAPRENYL-PHOSPHATE 4-DEOXY-4-FORMAMIDO-L-ARABINOSE TRANSFERASE-RELATED"/>
    <property type="match status" value="1"/>
</dbReference>
<evidence type="ECO:0000256" key="8">
    <source>
        <dbReference type="SAM" id="MobiDB-lite"/>
    </source>
</evidence>
<evidence type="ECO:0000256" key="4">
    <source>
        <dbReference type="ARBA" id="ARBA00022692"/>
    </source>
</evidence>
<dbReference type="InterPro" id="IPR001173">
    <property type="entry name" value="Glyco_trans_2-like"/>
</dbReference>
<dbReference type="RefSeq" id="WP_251740821.1">
    <property type="nucleotide sequence ID" value="NZ_JBHUOJ010000027.1"/>
</dbReference>